<evidence type="ECO:0000313" key="2">
    <source>
        <dbReference type="EMBL" id="MCP2353217.1"/>
    </source>
</evidence>
<dbReference type="SUPFAM" id="SSF51126">
    <property type="entry name" value="Pectin lyase-like"/>
    <property type="match status" value="1"/>
</dbReference>
<protein>
    <recommendedName>
        <fullName evidence="4">Right-handed parallel beta-helix repeat-containing protein</fullName>
    </recommendedName>
</protein>
<evidence type="ECO:0000256" key="1">
    <source>
        <dbReference type="SAM" id="SignalP"/>
    </source>
</evidence>
<organism evidence="2 3">
    <name type="scientific">Nonomuraea thailandensis</name>
    <dbReference type="NCBI Taxonomy" id="1188745"/>
    <lineage>
        <taxon>Bacteria</taxon>
        <taxon>Bacillati</taxon>
        <taxon>Actinomycetota</taxon>
        <taxon>Actinomycetes</taxon>
        <taxon>Streptosporangiales</taxon>
        <taxon>Streptosporangiaceae</taxon>
        <taxon>Nonomuraea</taxon>
    </lineage>
</organism>
<dbReference type="AlphaFoldDB" id="A0A9X2G8X6"/>
<name>A0A9X2G8X6_9ACTN</name>
<dbReference type="EMBL" id="JAMZEB010000001">
    <property type="protein sequence ID" value="MCP2353217.1"/>
    <property type="molecule type" value="Genomic_DNA"/>
</dbReference>
<gene>
    <name evidence="2" type="ORF">HD597_000237</name>
</gene>
<dbReference type="Proteomes" id="UP001139648">
    <property type="component" value="Unassembled WGS sequence"/>
</dbReference>
<reference evidence="2" key="1">
    <citation type="submission" date="2022-06" db="EMBL/GenBank/DDBJ databases">
        <title>Sequencing the genomes of 1000 actinobacteria strains.</title>
        <authorList>
            <person name="Klenk H.-P."/>
        </authorList>
    </citation>
    <scope>NUCLEOTIDE SEQUENCE</scope>
    <source>
        <strain evidence="2">DSM 46694</strain>
    </source>
</reference>
<proteinExistence type="predicted"/>
<feature type="chain" id="PRO_5040843894" description="Right-handed parallel beta-helix repeat-containing protein" evidence="1">
    <location>
        <begin position="25"/>
        <end position="736"/>
    </location>
</feature>
<keyword evidence="3" id="KW-1185">Reference proteome</keyword>
<accession>A0A9X2G8X6</accession>
<sequence length="736" mass="78233">MSKHVVAGLFTLLLLQLGLSPVSAVTAGGTTYFVDNRPGSGCGNGGAGTSPSRPWCDFTPVNDHSTRVGFGPGDKVLLARGATWNQQLTLRGAGTADAAVVVDAYGTGPRPKIIRNGDLADRGIRLDNPSHWHIGNLEIGHAGAGVLVFFTELFHEGLTLSDLYLHDITGIRGPGCSSDRVHISAGIEITGTPPPFSASDYALRGVRITNVEGTRNDSSIAFDWCNGLAAPLDGTSGDGLVRDVELNHLHLHDDDGAGRSRGCEGLRLVNVRDAVVLNSVLNREAACYTETGTAAVFLGRVRNVTIVNSMISAVPDTGSPDQVAVNYETRLDSVRVRNSYLADNAGPGVALHAIWGSSDFSTNTELSGNYFLRNSAANRAPCLGAISRGNDQSRPTGVIRENVFVEPTGFLGTCHGGDFSGFTVSDNARLASAAHGHHAGQGFGDGQGDNRWSYQYSDDGHTWRDLTFDQASGTWRHPSNASAPQIGRFEQQPAACGDCRTARAWTAPEAGTVTLRSRILMSAAGGGDATARITLNGTTVWGPAQISPSNRQGTAADIHRLPVAPGDVIRFEVSSGSGIAPGPASWVPTIGYPAHARGWEFNSATSRGSTDGWALTHQLSGEIVGDSLGLLSAGQDPYMHSPDLLGLDTRTVRRIEIRARNRTASTLGAFYFITDLDTSWNEAKKVAWRTRAGEEGYTIYTIDMGQNSHWAGKVRRLRLDPSAAAGSFDVDYIRPY</sequence>
<keyword evidence="1" id="KW-0732">Signal</keyword>
<dbReference type="Gene3D" id="2.160.20.10">
    <property type="entry name" value="Single-stranded right-handed beta-helix, Pectin lyase-like"/>
    <property type="match status" value="1"/>
</dbReference>
<evidence type="ECO:0008006" key="4">
    <source>
        <dbReference type="Google" id="ProtNLM"/>
    </source>
</evidence>
<evidence type="ECO:0000313" key="3">
    <source>
        <dbReference type="Proteomes" id="UP001139648"/>
    </source>
</evidence>
<dbReference type="RefSeq" id="WP_253739669.1">
    <property type="nucleotide sequence ID" value="NZ_BAABKA010000052.1"/>
</dbReference>
<feature type="signal peptide" evidence="1">
    <location>
        <begin position="1"/>
        <end position="24"/>
    </location>
</feature>
<comment type="caution">
    <text evidence="2">The sequence shown here is derived from an EMBL/GenBank/DDBJ whole genome shotgun (WGS) entry which is preliminary data.</text>
</comment>
<dbReference type="InterPro" id="IPR012334">
    <property type="entry name" value="Pectin_lyas_fold"/>
</dbReference>
<dbReference type="InterPro" id="IPR011050">
    <property type="entry name" value="Pectin_lyase_fold/virulence"/>
</dbReference>